<evidence type="ECO:0000313" key="1">
    <source>
        <dbReference type="EMBL" id="MEQ2216526.1"/>
    </source>
</evidence>
<name>A0ABV0S820_9TELE</name>
<reference evidence="1 2" key="1">
    <citation type="submission" date="2021-06" db="EMBL/GenBank/DDBJ databases">
        <authorList>
            <person name="Palmer J.M."/>
        </authorList>
    </citation>
    <scope>NUCLEOTIDE SEQUENCE [LARGE SCALE GENOMIC DNA]</scope>
    <source>
        <strain evidence="1 2">XC_2019</strain>
        <tissue evidence="1">Muscle</tissue>
    </source>
</reference>
<protein>
    <submittedName>
        <fullName evidence="1">Uncharacterized protein</fullName>
    </submittedName>
</protein>
<organism evidence="1 2">
    <name type="scientific">Xenoophorus captivus</name>
    <dbReference type="NCBI Taxonomy" id="1517983"/>
    <lineage>
        <taxon>Eukaryota</taxon>
        <taxon>Metazoa</taxon>
        <taxon>Chordata</taxon>
        <taxon>Craniata</taxon>
        <taxon>Vertebrata</taxon>
        <taxon>Euteleostomi</taxon>
        <taxon>Actinopterygii</taxon>
        <taxon>Neopterygii</taxon>
        <taxon>Teleostei</taxon>
        <taxon>Neoteleostei</taxon>
        <taxon>Acanthomorphata</taxon>
        <taxon>Ovalentaria</taxon>
        <taxon>Atherinomorphae</taxon>
        <taxon>Cyprinodontiformes</taxon>
        <taxon>Goodeidae</taxon>
        <taxon>Xenoophorus</taxon>
    </lineage>
</organism>
<dbReference type="Proteomes" id="UP001434883">
    <property type="component" value="Unassembled WGS sequence"/>
</dbReference>
<keyword evidence="2" id="KW-1185">Reference proteome</keyword>
<sequence>DPFIPPGCLGLPGFPHQKPSICPRLAFLFSRSNPPRYHELKEKGISFNHSDKKRLMCPNAWQQVRVGPEMDLSWKYWTVSVPFQHLYLFFPDVTCANMDYQSAQMDERS</sequence>
<proteinExistence type="predicted"/>
<gene>
    <name evidence="1" type="ORF">XENOCAPTIV_017651</name>
</gene>
<comment type="caution">
    <text evidence="1">The sequence shown here is derived from an EMBL/GenBank/DDBJ whole genome shotgun (WGS) entry which is preliminary data.</text>
</comment>
<feature type="non-terminal residue" evidence="1">
    <location>
        <position position="1"/>
    </location>
</feature>
<dbReference type="EMBL" id="JAHRIN010070899">
    <property type="protein sequence ID" value="MEQ2216526.1"/>
    <property type="molecule type" value="Genomic_DNA"/>
</dbReference>
<accession>A0ABV0S820</accession>
<evidence type="ECO:0000313" key="2">
    <source>
        <dbReference type="Proteomes" id="UP001434883"/>
    </source>
</evidence>